<comment type="similarity">
    <text evidence="1">Belongs to the mycobacterial PPE family.</text>
</comment>
<organism evidence="3 4">
    <name type="scientific">Nocardia caishijiensis</name>
    <dbReference type="NCBI Taxonomy" id="184756"/>
    <lineage>
        <taxon>Bacteria</taxon>
        <taxon>Bacillati</taxon>
        <taxon>Actinomycetota</taxon>
        <taxon>Actinomycetes</taxon>
        <taxon>Mycobacteriales</taxon>
        <taxon>Nocardiaceae</taxon>
        <taxon>Nocardia</taxon>
    </lineage>
</organism>
<dbReference type="Pfam" id="PF00823">
    <property type="entry name" value="PPE"/>
    <property type="match status" value="1"/>
</dbReference>
<feature type="domain" description="PPE" evidence="2">
    <location>
        <begin position="14"/>
        <end position="176"/>
    </location>
</feature>
<dbReference type="InterPro" id="IPR000030">
    <property type="entry name" value="PPE_dom"/>
</dbReference>
<proteinExistence type="inferred from homology"/>
<keyword evidence="4" id="KW-1185">Reference proteome</keyword>
<dbReference type="Gene3D" id="1.20.1260.20">
    <property type="entry name" value="PPE superfamily"/>
    <property type="match status" value="1"/>
</dbReference>
<name>A0ABQ6YRW9_9NOCA</name>
<dbReference type="SUPFAM" id="SSF140459">
    <property type="entry name" value="PE/PPE dimer-like"/>
    <property type="match status" value="1"/>
</dbReference>
<reference evidence="3 4" key="1">
    <citation type="submission" date="2019-07" db="EMBL/GenBank/DDBJ databases">
        <title>Genomic Encyclopedia of Type Strains, Phase IV (KMG-IV): sequencing the most valuable type-strain genomes for metagenomic binning, comparative biology and taxonomic classification.</title>
        <authorList>
            <person name="Goeker M."/>
        </authorList>
    </citation>
    <scope>NUCLEOTIDE SEQUENCE [LARGE SCALE GENOMIC DNA]</scope>
    <source>
        <strain evidence="3 4">DSM 44831</strain>
    </source>
</reference>
<evidence type="ECO:0000313" key="4">
    <source>
        <dbReference type="Proteomes" id="UP000798951"/>
    </source>
</evidence>
<evidence type="ECO:0000256" key="1">
    <source>
        <dbReference type="ARBA" id="ARBA00010652"/>
    </source>
</evidence>
<dbReference type="RefSeq" id="WP_067982118.1">
    <property type="nucleotide sequence ID" value="NZ_VMSD01000002.1"/>
</dbReference>
<dbReference type="InterPro" id="IPR038332">
    <property type="entry name" value="PPE_sf"/>
</dbReference>
<comment type="caution">
    <text evidence="3">The sequence shown here is derived from an EMBL/GenBank/DDBJ whole genome shotgun (WGS) entry which is preliminary data.</text>
</comment>
<accession>A0ABQ6YRW9</accession>
<gene>
    <name evidence="3" type="ORF">FNL39_102432</name>
</gene>
<protein>
    <submittedName>
        <fullName evidence="3">PPE family protein</fullName>
    </submittedName>
</protein>
<dbReference type="Proteomes" id="UP000798951">
    <property type="component" value="Unassembled WGS sequence"/>
</dbReference>
<dbReference type="EMBL" id="VMSD01000002">
    <property type="protein sequence ID" value="KAF0848284.1"/>
    <property type="molecule type" value="Genomic_DNA"/>
</dbReference>
<evidence type="ECO:0000313" key="3">
    <source>
        <dbReference type="EMBL" id="KAF0848284.1"/>
    </source>
</evidence>
<evidence type="ECO:0000259" key="2">
    <source>
        <dbReference type="Pfam" id="PF00823"/>
    </source>
</evidence>
<sequence>MLEPAPPGFTGQVWEAKAPQDLSRDLTTGPGAQPSAETGLAWARLGASFGLAVVEFEKILGGIDGAWQSDGARAAVEKISALRHWFLDMATAAASNAAQAEAHAAAYQVARLAMPDAGAIAAIQSAQQALEAVSASLGAPMLAKAAQIDGESDLAKATAARVMRTYEVVTEPLATPWEQPQPPVIATADALNAETSAQTPAPAAVPVGSVGMPLGIGALSVPVRQTAYRGRVVTTGVTTVATPIATTAPPVSVPHGAVPMSPGGVLVSKTDDEHTSRAGLLSVGEADFDDAGVQAAPAVLGGSSASVQVVTQVEEATP</sequence>